<evidence type="ECO:0000313" key="3">
    <source>
        <dbReference type="Proteomes" id="UP000056090"/>
    </source>
</evidence>
<gene>
    <name evidence="2" type="ORF">EP13_01740</name>
</gene>
<dbReference type="KEGG" id="aal:EP13_01740"/>
<organism evidence="2 3">
    <name type="scientific">Alteromonas australica</name>
    <dbReference type="NCBI Taxonomy" id="589873"/>
    <lineage>
        <taxon>Bacteria</taxon>
        <taxon>Pseudomonadati</taxon>
        <taxon>Pseudomonadota</taxon>
        <taxon>Gammaproteobacteria</taxon>
        <taxon>Alteromonadales</taxon>
        <taxon>Alteromonadaceae</taxon>
        <taxon>Alteromonas/Salinimonas group</taxon>
        <taxon>Alteromonas</taxon>
    </lineage>
</organism>
<reference evidence="2 3" key="1">
    <citation type="submission" date="2014-06" db="EMBL/GenBank/DDBJ databases">
        <title>Genomes of Alteromonas australica, a world apart.</title>
        <authorList>
            <person name="Gonzaga A."/>
            <person name="Lopez-Perez M."/>
            <person name="Rodriguez-Valera F."/>
        </authorList>
    </citation>
    <scope>NUCLEOTIDE SEQUENCE [LARGE SCALE GENOMIC DNA]</scope>
    <source>
        <strain evidence="2 3">H 17</strain>
    </source>
</reference>
<keyword evidence="3" id="KW-1185">Reference proteome</keyword>
<feature type="transmembrane region" description="Helical" evidence="1">
    <location>
        <begin position="196"/>
        <end position="220"/>
    </location>
</feature>
<keyword evidence="1" id="KW-1133">Transmembrane helix</keyword>
<keyword evidence="1" id="KW-0812">Transmembrane</keyword>
<evidence type="ECO:0000313" key="2">
    <source>
        <dbReference type="EMBL" id="AIF97522.1"/>
    </source>
</evidence>
<feature type="transmembrane region" description="Helical" evidence="1">
    <location>
        <begin position="12"/>
        <end position="38"/>
    </location>
</feature>
<dbReference type="PANTHER" id="PTHR34219:SF3">
    <property type="entry name" value="BLL7967 PROTEIN"/>
    <property type="match status" value="1"/>
</dbReference>
<dbReference type="Proteomes" id="UP000056090">
    <property type="component" value="Chromosome"/>
</dbReference>
<dbReference type="eggNOG" id="COG3182">
    <property type="taxonomic scope" value="Bacteria"/>
</dbReference>
<sequence length="374" mass="43670">MAIAKTVKRWVFWTHLILGLVAGIFIFLMSLTGFLLTYERQFIELDEMRYRVDVPQNQQRLSTDDIVDKLQALHPETPHIYVRWVNREGAAVPAWAGRDSYLFHPYTGEILREGEGNVALVFHWLTNLHRYLLLEGELKGIGKTVNGYANLVFIFLIVSGAYLWLPNKLRLASFKQHLWFRHHYTNRHHRRRQWHLVLGVWSIPVLFIIAITATLFHFSWANTALYGFFGEQVPPREQHEEVTSLSLDVVDYETLFLAAQNHANSNDYDDWYSMWMEIGEHEYEARFFIDKSIGHRQSMSYSLYFDTRSPEVTKVLRKEDWSRGGQAWGTARFLHTGEHFGFIGQTIAGLFSLLACYLVYTGFMLGVKRLKASK</sequence>
<feature type="transmembrane region" description="Helical" evidence="1">
    <location>
        <begin position="147"/>
        <end position="165"/>
    </location>
</feature>
<evidence type="ECO:0008006" key="4">
    <source>
        <dbReference type="Google" id="ProtNLM"/>
    </source>
</evidence>
<dbReference type="RefSeq" id="WP_044055693.1">
    <property type="nucleotide sequence ID" value="NZ_CBCSKJ010000005.1"/>
</dbReference>
<keyword evidence="1" id="KW-0472">Membrane</keyword>
<dbReference type="GeneID" id="78253666"/>
<feature type="transmembrane region" description="Helical" evidence="1">
    <location>
        <begin position="342"/>
        <end position="367"/>
    </location>
</feature>
<protein>
    <recommendedName>
        <fullName evidence="4">PepSY domain-containing protein</fullName>
    </recommendedName>
</protein>
<dbReference type="AlphaFoldDB" id="A0A075P2E8"/>
<evidence type="ECO:0000256" key="1">
    <source>
        <dbReference type="SAM" id="Phobius"/>
    </source>
</evidence>
<dbReference type="Pfam" id="PF03929">
    <property type="entry name" value="PepSY_TM"/>
    <property type="match status" value="1"/>
</dbReference>
<dbReference type="InterPro" id="IPR005625">
    <property type="entry name" value="PepSY-ass_TM"/>
</dbReference>
<proteinExistence type="predicted"/>
<dbReference type="EMBL" id="CP008849">
    <property type="protein sequence ID" value="AIF97522.1"/>
    <property type="molecule type" value="Genomic_DNA"/>
</dbReference>
<dbReference type="PANTHER" id="PTHR34219">
    <property type="entry name" value="IRON-REGULATED INNER MEMBRANE PROTEIN-RELATED"/>
    <property type="match status" value="1"/>
</dbReference>
<accession>A0A075P2E8</accession>
<name>A0A075P2E8_9ALTE</name>